<reference evidence="1" key="1">
    <citation type="submission" date="2022-03" db="EMBL/GenBank/DDBJ databases">
        <authorList>
            <person name="Sayadi A."/>
        </authorList>
    </citation>
    <scope>NUCLEOTIDE SEQUENCE</scope>
</reference>
<dbReference type="InterPro" id="IPR019321">
    <property type="entry name" value="Nucleoporin_Nup88"/>
</dbReference>
<proteinExistence type="predicted"/>
<comment type="caution">
    <text evidence="1">The sequence shown here is derived from an EMBL/GenBank/DDBJ whole genome shotgun (WGS) entry which is preliminary data.</text>
</comment>
<evidence type="ECO:0000313" key="2">
    <source>
        <dbReference type="Proteomes" id="UP001152888"/>
    </source>
</evidence>
<dbReference type="Pfam" id="PF10168">
    <property type="entry name" value="Nup88"/>
    <property type="match status" value="1"/>
</dbReference>
<organism evidence="1 2">
    <name type="scientific">Acanthoscelides obtectus</name>
    <name type="common">Bean weevil</name>
    <name type="synonym">Bruchus obtectus</name>
    <dbReference type="NCBI Taxonomy" id="200917"/>
    <lineage>
        <taxon>Eukaryota</taxon>
        <taxon>Metazoa</taxon>
        <taxon>Ecdysozoa</taxon>
        <taxon>Arthropoda</taxon>
        <taxon>Hexapoda</taxon>
        <taxon>Insecta</taxon>
        <taxon>Pterygota</taxon>
        <taxon>Neoptera</taxon>
        <taxon>Endopterygota</taxon>
        <taxon>Coleoptera</taxon>
        <taxon>Polyphaga</taxon>
        <taxon>Cucujiformia</taxon>
        <taxon>Chrysomeloidea</taxon>
        <taxon>Chrysomelidae</taxon>
        <taxon>Bruchinae</taxon>
        <taxon>Bruchini</taxon>
        <taxon>Acanthoscelides</taxon>
    </lineage>
</organism>
<protein>
    <submittedName>
        <fullName evidence="1">Uncharacterized protein</fullName>
    </submittedName>
</protein>
<keyword evidence="2" id="KW-1185">Reference proteome</keyword>
<dbReference type="Proteomes" id="UP001152888">
    <property type="component" value="Unassembled WGS sequence"/>
</dbReference>
<name>A0A9P0L7D2_ACAOB</name>
<dbReference type="OrthoDB" id="341482at2759"/>
<sequence length="87" mass="10016">MSATDYLRLGEHKIFKELKETLPKNLTKAENLVVVHDSILFTWDFQDNCILSLNIKAARSREGDNVIHQVSFTFEILFLCLCLVCLT</sequence>
<dbReference type="AlphaFoldDB" id="A0A9P0L7D2"/>
<accession>A0A9P0L7D2</accession>
<dbReference type="EMBL" id="CAKOFQ010007024">
    <property type="protein sequence ID" value="CAH1987720.1"/>
    <property type="molecule type" value="Genomic_DNA"/>
</dbReference>
<evidence type="ECO:0000313" key="1">
    <source>
        <dbReference type="EMBL" id="CAH1987720.1"/>
    </source>
</evidence>
<gene>
    <name evidence="1" type="ORF">ACAOBT_LOCUS18015</name>
</gene>